<protein>
    <submittedName>
        <fullName evidence="7">LysR family transcriptional regulator</fullName>
    </submittedName>
</protein>
<dbReference type="RefSeq" id="WP_343917913.1">
    <property type="nucleotide sequence ID" value="NZ_BAAAKK010000002.1"/>
</dbReference>
<dbReference type="SUPFAM" id="SSF53850">
    <property type="entry name" value="Periplasmic binding protein-like II"/>
    <property type="match status" value="1"/>
</dbReference>
<reference evidence="7 8" key="1">
    <citation type="journal article" date="2019" name="Int. J. Syst. Evol. Microbiol.">
        <title>The Global Catalogue of Microorganisms (GCM) 10K type strain sequencing project: providing services to taxonomists for standard genome sequencing and annotation.</title>
        <authorList>
            <consortium name="The Broad Institute Genomics Platform"/>
            <consortium name="The Broad Institute Genome Sequencing Center for Infectious Disease"/>
            <person name="Wu L."/>
            <person name="Ma J."/>
        </authorList>
    </citation>
    <scope>NUCLEOTIDE SEQUENCE [LARGE SCALE GENOMIC DNA]</scope>
    <source>
        <strain evidence="7 8">JCM 12398</strain>
    </source>
</reference>
<proteinExistence type="inferred from homology"/>
<dbReference type="InterPro" id="IPR005119">
    <property type="entry name" value="LysR_subst-bd"/>
</dbReference>
<dbReference type="PANTHER" id="PTHR30346">
    <property type="entry name" value="TRANSCRIPTIONAL DUAL REGULATOR HCAR-RELATED"/>
    <property type="match status" value="1"/>
</dbReference>
<dbReference type="SUPFAM" id="SSF46785">
    <property type="entry name" value="Winged helix' DNA-binding domain"/>
    <property type="match status" value="1"/>
</dbReference>
<dbReference type="PANTHER" id="PTHR30346:SF0">
    <property type="entry name" value="HCA OPERON TRANSCRIPTIONAL ACTIVATOR HCAR"/>
    <property type="match status" value="1"/>
</dbReference>
<dbReference type="InterPro" id="IPR036390">
    <property type="entry name" value="WH_DNA-bd_sf"/>
</dbReference>
<evidence type="ECO:0000313" key="8">
    <source>
        <dbReference type="Proteomes" id="UP001501266"/>
    </source>
</evidence>
<feature type="domain" description="HTH lysR-type" evidence="6">
    <location>
        <begin position="25"/>
        <end position="83"/>
    </location>
</feature>
<dbReference type="EMBL" id="BAAAKK010000002">
    <property type="protein sequence ID" value="GAA1420273.1"/>
    <property type="molecule type" value="Genomic_DNA"/>
</dbReference>
<name>A0ABN1YQP0_9MICO</name>
<keyword evidence="3" id="KW-0238">DNA-binding</keyword>
<dbReference type="Proteomes" id="UP001501266">
    <property type="component" value="Unassembled WGS sequence"/>
</dbReference>
<dbReference type="InterPro" id="IPR036388">
    <property type="entry name" value="WH-like_DNA-bd_sf"/>
</dbReference>
<dbReference type="InterPro" id="IPR000847">
    <property type="entry name" value="LysR_HTH_N"/>
</dbReference>
<comment type="similarity">
    <text evidence="1">Belongs to the LysR transcriptional regulatory family.</text>
</comment>
<evidence type="ECO:0000256" key="1">
    <source>
        <dbReference type="ARBA" id="ARBA00009437"/>
    </source>
</evidence>
<dbReference type="Pfam" id="PF00126">
    <property type="entry name" value="HTH_1"/>
    <property type="match status" value="1"/>
</dbReference>
<feature type="region of interest" description="Disordered" evidence="5">
    <location>
        <begin position="315"/>
        <end position="340"/>
    </location>
</feature>
<keyword evidence="4" id="KW-0804">Transcription</keyword>
<keyword evidence="2" id="KW-0805">Transcription regulation</keyword>
<keyword evidence="8" id="KW-1185">Reference proteome</keyword>
<gene>
    <name evidence="7" type="ORF">GCM10009640_09360</name>
</gene>
<sequence>MSRHDDAEGRLGPGLVQPPTPSTPFTLRQLECFVAVADSGSIAAAAGALHASSSAVADAITAMEDALRVRLLVRRRAHGARLTNDGLAALDIARAILAEASDLSAAVGGAGEVRGLVRIGTSGRLGATVLPGLLAAAARELPGLQFELIHGDQDSILERLERRTVDIGLLYDIDVPPEYNRARLATTEAQAVVSSEHRLAHESCVSLSELADEPMILLDIAPSRIHTLELMSRLGIQPRIRWRSPDFDLVLGMVGAGLGYSLVMRRASPPTAVDGSGLRYLPLLEPPRPTDVVLVTLPGAAPARIRAVRDLAARRSAEPSSQRFHGSTGVAERAKPGDDG</sequence>
<evidence type="ECO:0000259" key="6">
    <source>
        <dbReference type="PROSITE" id="PS50931"/>
    </source>
</evidence>
<evidence type="ECO:0000256" key="3">
    <source>
        <dbReference type="ARBA" id="ARBA00023125"/>
    </source>
</evidence>
<evidence type="ECO:0000256" key="5">
    <source>
        <dbReference type="SAM" id="MobiDB-lite"/>
    </source>
</evidence>
<evidence type="ECO:0000256" key="2">
    <source>
        <dbReference type="ARBA" id="ARBA00023015"/>
    </source>
</evidence>
<dbReference type="Gene3D" id="1.10.10.10">
    <property type="entry name" value="Winged helix-like DNA-binding domain superfamily/Winged helix DNA-binding domain"/>
    <property type="match status" value="1"/>
</dbReference>
<evidence type="ECO:0000313" key="7">
    <source>
        <dbReference type="EMBL" id="GAA1420273.1"/>
    </source>
</evidence>
<accession>A0ABN1YQP0</accession>
<feature type="region of interest" description="Disordered" evidence="5">
    <location>
        <begin position="1"/>
        <end position="21"/>
    </location>
</feature>
<dbReference type="PROSITE" id="PS50931">
    <property type="entry name" value="HTH_LYSR"/>
    <property type="match status" value="1"/>
</dbReference>
<evidence type="ECO:0000256" key="4">
    <source>
        <dbReference type="ARBA" id="ARBA00023163"/>
    </source>
</evidence>
<dbReference type="Gene3D" id="3.40.190.10">
    <property type="entry name" value="Periplasmic binding protein-like II"/>
    <property type="match status" value="2"/>
</dbReference>
<organism evidence="7 8">
    <name type="scientific">Agrococcus citreus</name>
    <dbReference type="NCBI Taxonomy" id="84643"/>
    <lineage>
        <taxon>Bacteria</taxon>
        <taxon>Bacillati</taxon>
        <taxon>Actinomycetota</taxon>
        <taxon>Actinomycetes</taxon>
        <taxon>Micrococcales</taxon>
        <taxon>Microbacteriaceae</taxon>
        <taxon>Agrococcus</taxon>
    </lineage>
</organism>
<comment type="caution">
    <text evidence="7">The sequence shown here is derived from an EMBL/GenBank/DDBJ whole genome shotgun (WGS) entry which is preliminary data.</text>
</comment>
<dbReference type="Pfam" id="PF03466">
    <property type="entry name" value="LysR_substrate"/>
    <property type="match status" value="1"/>
</dbReference>